<dbReference type="OrthoDB" id="4948765at2759"/>
<sequence length="425" mass="47228">MGTPWFFLSKAEDSITFLTEAEIRTLHRRFGHPAVPRLYHLLKQAGHSDVSIGTLETVSKFCHHCQMHSQAPRRFKFTLKDDQEFNYEIIVDVMYLGSPQRPVLHVVDAATAFQGARFLPSMSAKDTWETLRTAWIDTSAKKQNSWGSNALKCLLRRIGPSEKLKDITPPLRRAYDILNAELSNVTSAEAVLQMAVKAINDTAGPDGIVPTLLVFGAYPRLTAESPPSASTLKRSAAMQKAMKTLRQLSAERQVKDALRTRNGPSTADVLSLPLQSEVRVWREKDGWQGPFKIASIDGHNVTIDTVNGPQVFRSTHVQPYLRDDSTIPQVPAPAQDEEETPARPDPPAPRKRGRPPGSKNKPKDLIMMTAPPGQSFLTQKEEDAYALSIKLRNEGIITAPGAPFEESDNIEITDLVGRGVFSFER</sequence>
<reference evidence="2" key="1">
    <citation type="submission" date="2021-09" db="EMBL/GenBank/DDBJ databases">
        <title>A high-quality genome of the endoparasitic fungus Hirsutella rhossiliensis with a comparison of Hirsutella genomes reveals transposable elements contributing to genome size variation.</title>
        <authorList>
            <person name="Lin R."/>
            <person name="Jiao Y."/>
            <person name="Sun X."/>
            <person name="Ling J."/>
            <person name="Xie B."/>
            <person name="Cheng X."/>
        </authorList>
    </citation>
    <scope>NUCLEOTIDE SEQUENCE</scope>
    <source>
        <strain evidence="2">HR02</strain>
    </source>
</reference>
<dbReference type="AlphaFoldDB" id="A0A9P8N779"/>
<comment type="caution">
    <text evidence="2">The sequence shown here is derived from an EMBL/GenBank/DDBJ whole genome shotgun (WGS) entry which is preliminary data.</text>
</comment>
<evidence type="ECO:0000256" key="1">
    <source>
        <dbReference type="SAM" id="MobiDB-lite"/>
    </source>
</evidence>
<proteinExistence type="predicted"/>
<protein>
    <submittedName>
        <fullName evidence="2">Transposase</fullName>
    </submittedName>
</protein>
<feature type="region of interest" description="Disordered" evidence="1">
    <location>
        <begin position="319"/>
        <end position="366"/>
    </location>
</feature>
<dbReference type="RefSeq" id="XP_044726391.1">
    <property type="nucleotide sequence ID" value="XM_044859991.1"/>
</dbReference>
<accession>A0A9P8N779</accession>
<evidence type="ECO:0000313" key="3">
    <source>
        <dbReference type="Proteomes" id="UP000824596"/>
    </source>
</evidence>
<dbReference type="GeneID" id="68350649"/>
<dbReference type="Proteomes" id="UP000824596">
    <property type="component" value="Unassembled WGS sequence"/>
</dbReference>
<evidence type="ECO:0000313" key="2">
    <source>
        <dbReference type="EMBL" id="KAH0968878.1"/>
    </source>
</evidence>
<organism evidence="2 3">
    <name type="scientific">Hirsutella rhossiliensis</name>
    <dbReference type="NCBI Taxonomy" id="111463"/>
    <lineage>
        <taxon>Eukaryota</taxon>
        <taxon>Fungi</taxon>
        <taxon>Dikarya</taxon>
        <taxon>Ascomycota</taxon>
        <taxon>Pezizomycotina</taxon>
        <taxon>Sordariomycetes</taxon>
        <taxon>Hypocreomycetidae</taxon>
        <taxon>Hypocreales</taxon>
        <taxon>Ophiocordycipitaceae</taxon>
        <taxon>Hirsutella</taxon>
    </lineage>
</organism>
<gene>
    <name evidence="2" type="ORF">HRG_01520</name>
</gene>
<name>A0A9P8N779_9HYPO</name>
<dbReference type="EMBL" id="JAIZPD010000001">
    <property type="protein sequence ID" value="KAH0968878.1"/>
    <property type="molecule type" value="Genomic_DNA"/>
</dbReference>
<keyword evidence="3" id="KW-1185">Reference proteome</keyword>